<evidence type="ECO:0000256" key="2">
    <source>
        <dbReference type="ARBA" id="ARBA00023125"/>
    </source>
</evidence>
<name>A0ABD2WZM9_9HYME</name>
<gene>
    <name evidence="5" type="ORF">TKK_008183</name>
</gene>
<evidence type="ECO:0000313" key="6">
    <source>
        <dbReference type="Proteomes" id="UP001627154"/>
    </source>
</evidence>
<feature type="domain" description="HTH CENPB-type" evidence="4">
    <location>
        <begin position="46"/>
        <end position="123"/>
    </location>
</feature>
<dbReference type="AlphaFoldDB" id="A0ABD2WZM9"/>
<dbReference type="SUPFAM" id="SSF46689">
    <property type="entry name" value="Homeodomain-like"/>
    <property type="match status" value="1"/>
</dbReference>
<dbReference type="PROSITE" id="PS51253">
    <property type="entry name" value="HTH_CENPB"/>
    <property type="match status" value="1"/>
</dbReference>
<keyword evidence="3" id="KW-0539">Nucleus</keyword>
<comment type="caution">
    <text evidence="5">The sequence shown here is derived from an EMBL/GenBank/DDBJ whole genome shotgun (WGS) entry which is preliminary data.</text>
</comment>
<keyword evidence="2" id="KW-0238">DNA-binding</keyword>
<dbReference type="Proteomes" id="UP001627154">
    <property type="component" value="Unassembled WGS sequence"/>
</dbReference>
<dbReference type="GO" id="GO:0003677">
    <property type="term" value="F:DNA binding"/>
    <property type="evidence" value="ECO:0007669"/>
    <property type="project" value="UniProtKB-KW"/>
</dbReference>
<evidence type="ECO:0000259" key="4">
    <source>
        <dbReference type="PROSITE" id="PS51253"/>
    </source>
</evidence>
<keyword evidence="6" id="KW-1185">Reference proteome</keyword>
<evidence type="ECO:0000256" key="3">
    <source>
        <dbReference type="ARBA" id="ARBA00023242"/>
    </source>
</evidence>
<dbReference type="InterPro" id="IPR009057">
    <property type="entry name" value="Homeodomain-like_sf"/>
</dbReference>
<reference evidence="5 6" key="1">
    <citation type="journal article" date="2024" name="bioRxiv">
        <title>A reference genome for Trichogramma kaykai: A tiny desert-dwelling parasitoid wasp with competing sex-ratio distorters.</title>
        <authorList>
            <person name="Culotta J."/>
            <person name="Lindsey A.R."/>
        </authorList>
    </citation>
    <scope>NUCLEOTIDE SEQUENCE [LARGE SCALE GENOMIC DNA]</scope>
    <source>
        <strain evidence="5 6">KSX58</strain>
    </source>
</reference>
<dbReference type="Pfam" id="PF05225">
    <property type="entry name" value="HTH_psq"/>
    <property type="match status" value="1"/>
</dbReference>
<dbReference type="InterPro" id="IPR006600">
    <property type="entry name" value="HTH_CenpB_DNA-bd_dom"/>
</dbReference>
<dbReference type="Gene3D" id="1.10.10.60">
    <property type="entry name" value="Homeodomain-like"/>
    <property type="match status" value="1"/>
</dbReference>
<organism evidence="5 6">
    <name type="scientific">Trichogramma kaykai</name>
    <dbReference type="NCBI Taxonomy" id="54128"/>
    <lineage>
        <taxon>Eukaryota</taxon>
        <taxon>Metazoa</taxon>
        <taxon>Ecdysozoa</taxon>
        <taxon>Arthropoda</taxon>
        <taxon>Hexapoda</taxon>
        <taxon>Insecta</taxon>
        <taxon>Pterygota</taxon>
        <taxon>Neoptera</taxon>
        <taxon>Endopterygota</taxon>
        <taxon>Hymenoptera</taxon>
        <taxon>Apocrita</taxon>
        <taxon>Proctotrupomorpha</taxon>
        <taxon>Chalcidoidea</taxon>
        <taxon>Trichogrammatidae</taxon>
        <taxon>Trichogramma</taxon>
    </lineage>
</organism>
<evidence type="ECO:0000256" key="1">
    <source>
        <dbReference type="ARBA" id="ARBA00004123"/>
    </source>
</evidence>
<evidence type="ECO:0000313" key="5">
    <source>
        <dbReference type="EMBL" id="KAL3397949.1"/>
    </source>
</evidence>
<sequence length="173" mass="20136">MFAISSVVNGKSCNGASIEFGVPRSTLKNKYKKFLEDCTQPIEHQHIAGFTRTFSDEQEIALKSIIEKMENKMYGLSLDEVCEIAYEYAKVLEVKHQFNKNLKMAGEDWMQSFKERHNLSSRQAEHTAKARFIGYSKDAVAHFFEIHTEVMDKYEFPRDRFYNVDETGIHYSL</sequence>
<protein>
    <recommendedName>
        <fullName evidence="4">HTH CENPB-type domain-containing protein</fullName>
    </recommendedName>
</protein>
<dbReference type="EMBL" id="JBJJXI010000060">
    <property type="protein sequence ID" value="KAL3397949.1"/>
    <property type="molecule type" value="Genomic_DNA"/>
</dbReference>
<proteinExistence type="predicted"/>
<comment type="subcellular location">
    <subcellularLocation>
        <location evidence="1">Nucleus</location>
    </subcellularLocation>
</comment>
<dbReference type="GO" id="GO:0005634">
    <property type="term" value="C:nucleus"/>
    <property type="evidence" value="ECO:0007669"/>
    <property type="project" value="UniProtKB-SubCell"/>
</dbReference>
<dbReference type="InterPro" id="IPR007889">
    <property type="entry name" value="HTH_Psq"/>
</dbReference>
<accession>A0ABD2WZM9</accession>